<evidence type="ECO:0000313" key="1">
    <source>
        <dbReference type="EMBL" id="GFT16076.1"/>
    </source>
</evidence>
<accession>A0A8X6NIC8</accession>
<dbReference type="EMBL" id="BMAW01009864">
    <property type="protein sequence ID" value="GFT16076.1"/>
    <property type="molecule type" value="Genomic_DNA"/>
</dbReference>
<proteinExistence type="predicted"/>
<name>A0A8X6NIC8_NEPPI</name>
<evidence type="ECO:0000313" key="2">
    <source>
        <dbReference type="Proteomes" id="UP000887013"/>
    </source>
</evidence>
<keyword evidence="2" id="KW-1185">Reference proteome</keyword>
<feature type="non-terminal residue" evidence="1">
    <location>
        <position position="46"/>
    </location>
</feature>
<sequence length="46" mass="5364">MFNHSGEQQYHHGRVATYPYKWDMALVAVMNCTVTLEWEAAFSKQS</sequence>
<reference evidence="1" key="1">
    <citation type="submission" date="2020-08" db="EMBL/GenBank/DDBJ databases">
        <title>Multicomponent nature underlies the extraordinary mechanical properties of spider dragline silk.</title>
        <authorList>
            <person name="Kono N."/>
            <person name="Nakamura H."/>
            <person name="Mori M."/>
            <person name="Yoshida Y."/>
            <person name="Ohtoshi R."/>
            <person name="Malay A.D."/>
            <person name="Moran D.A.P."/>
            <person name="Tomita M."/>
            <person name="Numata K."/>
            <person name="Arakawa K."/>
        </authorList>
    </citation>
    <scope>NUCLEOTIDE SEQUENCE</scope>
</reference>
<dbReference type="Proteomes" id="UP000887013">
    <property type="component" value="Unassembled WGS sequence"/>
</dbReference>
<gene>
    <name evidence="1" type="ORF">NPIL_136901</name>
</gene>
<comment type="caution">
    <text evidence="1">The sequence shown here is derived from an EMBL/GenBank/DDBJ whole genome shotgun (WGS) entry which is preliminary data.</text>
</comment>
<protein>
    <submittedName>
        <fullName evidence="1">Uncharacterized protein</fullName>
    </submittedName>
</protein>
<dbReference type="AlphaFoldDB" id="A0A8X6NIC8"/>
<organism evidence="1 2">
    <name type="scientific">Nephila pilipes</name>
    <name type="common">Giant wood spider</name>
    <name type="synonym">Nephila maculata</name>
    <dbReference type="NCBI Taxonomy" id="299642"/>
    <lineage>
        <taxon>Eukaryota</taxon>
        <taxon>Metazoa</taxon>
        <taxon>Ecdysozoa</taxon>
        <taxon>Arthropoda</taxon>
        <taxon>Chelicerata</taxon>
        <taxon>Arachnida</taxon>
        <taxon>Araneae</taxon>
        <taxon>Araneomorphae</taxon>
        <taxon>Entelegynae</taxon>
        <taxon>Araneoidea</taxon>
        <taxon>Nephilidae</taxon>
        <taxon>Nephila</taxon>
    </lineage>
</organism>